<evidence type="ECO:0000313" key="2">
    <source>
        <dbReference type="EMBL" id="KAE8255782.1"/>
    </source>
</evidence>
<feature type="compositionally biased region" description="Basic and acidic residues" evidence="1">
    <location>
        <begin position="329"/>
        <end position="347"/>
    </location>
</feature>
<feature type="compositionally biased region" description="Low complexity" evidence="1">
    <location>
        <begin position="232"/>
        <end position="242"/>
    </location>
</feature>
<feature type="compositionally biased region" description="Basic and acidic residues" evidence="1">
    <location>
        <begin position="728"/>
        <end position="740"/>
    </location>
</feature>
<dbReference type="AlphaFoldDB" id="A0A8T8T6G4"/>
<feature type="region of interest" description="Disordered" evidence="1">
    <location>
        <begin position="187"/>
        <end position="354"/>
    </location>
</feature>
<proteinExistence type="predicted"/>
<feature type="compositionally biased region" description="Acidic residues" evidence="1">
    <location>
        <begin position="85"/>
        <end position="106"/>
    </location>
</feature>
<feature type="compositionally biased region" description="Acidic residues" evidence="1">
    <location>
        <begin position="208"/>
        <end position="218"/>
    </location>
</feature>
<feature type="compositionally biased region" description="Low complexity" evidence="1">
    <location>
        <begin position="954"/>
        <end position="970"/>
    </location>
</feature>
<gene>
    <name evidence="2" type="ORF">A4X03_0g5512</name>
</gene>
<organism evidence="2 3">
    <name type="scientific">Tilletia caries</name>
    <name type="common">wheat bunt fungus</name>
    <dbReference type="NCBI Taxonomy" id="13290"/>
    <lineage>
        <taxon>Eukaryota</taxon>
        <taxon>Fungi</taxon>
        <taxon>Dikarya</taxon>
        <taxon>Basidiomycota</taxon>
        <taxon>Ustilaginomycotina</taxon>
        <taxon>Exobasidiomycetes</taxon>
        <taxon>Tilletiales</taxon>
        <taxon>Tilletiaceae</taxon>
        <taxon>Tilletia</taxon>
    </lineage>
</organism>
<name>A0A8T8T6G4_9BASI</name>
<dbReference type="EMBL" id="LWDD02000890">
    <property type="protein sequence ID" value="KAE8255782.1"/>
    <property type="molecule type" value="Genomic_DNA"/>
</dbReference>
<dbReference type="Proteomes" id="UP000077671">
    <property type="component" value="Unassembled WGS sequence"/>
</dbReference>
<feature type="region of interest" description="Disordered" evidence="1">
    <location>
        <begin position="476"/>
        <end position="506"/>
    </location>
</feature>
<reference evidence="2" key="2">
    <citation type="journal article" date="2019" name="IMA Fungus">
        <title>Genome sequencing and comparison of five Tilletia species to identify candidate genes for the detection of regulated species infecting wheat.</title>
        <authorList>
            <person name="Nguyen H.D.T."/>
            <person name="Sultana T."/>
            <person name="Kesanakurti P."/>
            <person name="Hambleton S."/>
        </authorList>
    </citation>
    <scope>NUCLEOTIDE SEQUENCE</scope>
    <source>
        <strain evidence="2">DAOMC 238032</strain>
    </source>
</reference>
<evidence type="ECO:0000256" key="1">
    <source>
        <dbReference type="SAM" id="MobiDB-lite"/>
    </source>
</evidence>
<feature type="compositionally biased region" description="Polar residues" evidence="1">
    <location>
        <begin position="743"/>
        <end position="752"/>
    </location>
</feature>
<accession>A0A8T8T6G4</accession>
<protein>
    <submittedName>
        <fullName evidence="2">Uncharacterized protein</fullName>
    </submittedName>
</protein>
<evidence type="ECO:0000313" key="3">
    <source>
        <dbReference type="Proteomes" id="UP000077671"/>
    </source>
</evidence>
<sequence>MAPANKRQRLTEHESTSTSTPAQSGLPDDSVEVPIIETNNRAGPSSSSSSAGLHQRRPRGRPPGTKNKPQEKPRGSLLRISTSAADEDGPQEIDEEDELVDEDMDDTVDMSVMQPTSSTTATTTTTAAATATTTAAAAAAAEATTAAKARQEEIEQEALIARVLQGGQGPIVNSSKVKTEAFLEIPATRSPRYPPVVQKVLTSATGDNGDDDDDDDVIEIQRPSALPLPDIVPSSKPVPSRRSLGKQRKIVEDEVMADSSDSRPSPAPTGGAGATPSKPTTRGRGAPASRVRAVTEAEFKGLLGPRTGSSLEPTPPPNSRALRSAQSRAGRDGSEGTSQVRERERDASSPVEEFLSQPQAIVSAEELARRAVPRVGGWIVPLAPPRAAPAAVPSGYTSRAAPGVLQIATSPHRRSSAHQVQQADKFAVVVPIRAGPPQGEFGREEQLADAYVQLRDRYADSATIRTPQDLANALQQSGVLQQQQQGEGQAGPSVAPGASTPVQGSSAVRPVVAAPCLMAPPVGATQTPNGSIAAVQAPVVPGSSSAATRRTSTGPPVKSGAVADLEQRMMRSPAIPSFLKREIIQLLRTLTLQPDPKVAGAYAVNIDLARIPLLATKDCWWFDLDLGKVQEGGNGYTVILNLELAEQTLTTHGMSRALVKQVHTIPSISPWYDSFGRRRMDDGTLMPDANRVEGGVQTESLEDAQSIAVVEYQAELVKLKRELERTKTELEAESVAKQESEEQSAFRQRQYDQASTRAVELSREVTTLETQVSTLKRQLSDGLAAHRLFSNAASERYQADLRELQMENRLLRAQARNTDNEVRRRAAEYDTLRAMEVVRLREKEKVFRAQGGVGPYVPPPPAAPVLSIAAAPRAAAAAPPTAAAAPSLALPLPLPPPSLQRELVRSPAGAISLARGASTPSGSKQAAHSPTPPSVAAGMAPPTNNGTLFLGPEMGSSSQLGGTQGSGMSMDISADDLDGVGFADLAPATQASHFL</sequence>
<comment type="caution">
    <text evidence="2">The sequence shown here is derived from an EMBL/GenBank/DDBJ whole genome shotgun (WGS) entry which is preliminary data.</text>
</comment>
<feature type="compositionally biased region" description="Polar residues" evidence="1">
    <location>
        <begin position="918"/>
        <end position="928"/>
    </location>
</feature>
<reference evidence="2" key="1">
    <citation type="submission" date="2016-04" db="EMBL/GenBank/DDBJ databases">
        <authorList>
            <person name="Nguyen H.D."/>
            <person name="Kesanakurti P."/>
            <person name="Cullis J."/>
            <person name="Levesque C.A."/>
            <person name="Hambleton S."/>
        </authorList>
    </citation>
    <scope>NUCLEOTIDE SEQUENCE</scope>
    <source>
        <strain evidence="2">DAOMC 238032</strain>
    </source>
</reference>
<feature type="compositionally biased region" description="Low complexity" evidence="1">
    <location>
        <begin position="476"/>
        <end position="491"/>
    </location>
</feature>
<feature type="region of interest" description="Disordered" evidence="1">
    <location>
        <begin position="728"/>
        <end position="752"/>
    </location>
</feature>
<feature type="region of interest" description="Disordered" evidence="1">
    <location>
        <begin position="1"/>
        <end position="106"/>
    </location>
</feature>
<feature type="region of interest" description="Disordered" evidence="1">
    <location>
        <begin position="913"/>
        <end position="972"/>
    </location>
</feature>